<accession>A6IZR0</accession>
<evidence type="ECO:0000313" key="2">
    <source>
        <dbReference type="Proteomes" id="UP000234681"/>
    </source>
</evidence>
<gene>
    <name evidence="1" type="primary">Banp_predicted</name>
    <name evidence="1" type="ORF">rCG_51242</name>
</gene>
<name>A6IZR0_RAT</name>
<reference evidence="2" key="1">
    <citation type="submission" date="2005-09" db="EMBL/GenBank/DDBJ databases">
        <authorList>
            <person name="Mural R.J."/>
            <person name="Li P.W."/>
            <person name="Adams M.D."/>
            <person name="Amanatides P.G."/>
            <person name="Baden-Tillson H."/>
            <person name="Barnstead M."/>
            <person name="Chin S.H."/>
            <person name="Dew I."/>
            <person name="Evans C.A."/>
            <person name="Ferriera S."/>
            <person name="Flanigan M."/>
            <person name="Fosler C."/>
            <person name="Glodek A."/>
            <person name="Gu Z."/>
            <person name="Holt R.A."/>
            <person name="Jennings D."/>
            <person name="Kraft C.L."/>
            <person name="Lu F."/>
            <person name="Nguyen T."/>
            <person name="Nusskern D.R."/>
            <person name="Pfannkoch C.M."/>
            <person name="Sitter C."/>
            <person name="Sutton G.G."/>
            <person name="Venter J.C."/>
            <person name="Wang Z."/>
            <person name="Woodage T."/>
            <person name="Zheng X.H."/>
            <person name="Zhong F."/>
        </authorList>
    </citation>
    <scope>NUCLEOTIDE SEQUENCE [LARGE SCALE GENOMIC DNA]</scope>
    <source>
        <strain>BN</strain>
        <strain evidence="2">Sprague-Dawley</strain>
    </source>
</reference>
<dbReference type="EMBL" id="CH473972">
    <property type="protein sequence ID" value="EDL92738.1"/>
    <property type="molecule type" value="Genomic_DNA"/>
</dbReference>
<protein>
    <submittedName>
        <fullName evidence="1">Btg3 associated nuclear protein (Predicted), isoform CRA_d</fullName>
    </submittedName>
</protein>
<dbReference type="AlphaFoldDB" id="A6IZR0"/>
<organism evidence="1 2">
    <name type="scientific">Rattus norvegicus</name>
    <name type="common">Rat</name>
    <dbReference type="NCBI Taxonomy" id="10116"/>
    <lineage>
        <taxon>Eukaryota</taxon>
        <taxon>Metazoa</taxon>
        <taxon>Chordata</taxon>
        <taxon>Craniata</taxon>
        <taxon>Vertebrata</taxon>
        <taxon>Euteleostomi</taxon>
        <taxon>Mammalia</taxon>
        <taxon>Eutheria</taxon>
        <taxon>Euarchontoglires</taxon>
        <taxon>Glires</taxon>
        <taxon>Rodentia</taxon>
        <taxon>Myomorpha</taxon>
        <taxon>Muroidea</taxon>
        <taxon>Muridae</taxon>
        <taxon>Murinae</taxon>
        <taxon>Rattus</taxon>
    </lineage>
</organism>
<proteinExistence type="predicted"/>
<dbReference type="Proteomes" id="UP000234681">
    <property type="component" value="Chromosome 19"/>
</dbReference>
<sequence>MSVCNKGVSARLSVNVADFMTVKTQHVRWVCLQWALRLHCIHIHAVGLGLLLLLNQKRIGVC</sequence>
<evidence type="ECO:0000313" key="1">
    <source>
        <dbReference type="EMBL" id="EDL92738.1"/>
    </source>
</evidence>